<proteinExistence type="predicted"/>
<reference evidence="1 2" key="1">
    <citation type="journal article" date="2019" name="Nat. Plants">
        <title>Genome sequencing of Musa balbisiana reveals subgenome evolution and function divergence in polyploid bananas.</title>
        <authorList>
            <person name="Yao X."/>
        </authorList>
    </citation>
    <scope>NUCLEOTIDE SEQUENCE [LARGE SCALE GENOMIC DNA]</scope>
    <source>
        <strain evidence="2">cv. DH-PKW</strain>
        <tissue evidence="1">Leaves</tissue>
    </source>
</reference>
<dbReference type="EMBL" id="PYDT01000009">
    <property type="protein sequence ID" value="THU50832.1"/>
    <property type="molecule type" value="Genomic_DNA"/>
</dbReference>
<dbReference type="Proteomes" id="UP000317650">
    <property type="component" value="Chromosome 6"/>
</dbReference>
<keyword evidence="2" id="KW-1185">Reference proteome</keyword>
<protein>
    <submittedName>
        <fullName evidence="1">Uncharacterized protein</fullName>
    </submittedName>
</protein>
<gene>
    <name evidence="1" type="ORF">C4D60_Mb06t24490</name>
</gene>
<sequence>MCELFVSKNAFFKHLFDYQIQKKDKKTKVHGDAYHRAGWVLPMKENKEKSYRARNHGGKLGSHLLSFDM</sequence>
<evidence type="ECO:0000313" key="1">
    <source>
        <dbReference type="EMBL" id="THU50832.1"/>
    </source>
</evidence>
<evidence type="ECO:0000313" key="2">
    <source>
        <dbReference type="Proteomes" id="UP000317650"/>
    </source>
</evidence>
<name>A0A4S8ISW2_MUSBA</name>
<accession>A0A4S8ISW2</accession>
<dbReference type="AlphaFoldDB" id="A0A4S8ISW2"/>
<organism evidence="1 2">
    <name type="scientific">Musa balbisiana</name>
    <name type="common">Banana</name>
    <dbReference type="NCBI Taxonomy" id="52838"/>
    <lineage>
        <taxon>Eukaryota</taxon>
        <taxon>Viridiplantae</taxon>
        <taxon>Streptophyta</taxon>
        <taxon>Embryophyta</taxon>
        <taxon>Tracheophyta</taxon>
        <taxon>Spermatophyta</taxon>
        <taxon>Magnoliopsida</taxon>
        <taxon>Liliopsida</taxon>
        <taxon>Zingiberales</taxon>
        <taxon>Musaceae</taxon>
        <taxon>Musa</taxon>
    </lineage>
</organism>
<comment type="caution">
    <text evidence="1">The sequence shown here is derived from an EMBL/GenBank/DDBJ whole genome shotgun (WGS) entry which is preliminary data.</text>
</comment>